<keyword evidence="10" id="KW-1185">Reference proteome</keyword>
<evidence type="ECO:0000313" key="9">
    <source>
        <dbReference type="EMBL" id="KAF2223439.1"/>
    </source>
</evidence>
<protein>
    <submittedName>
        <fullName evidence="9">TLC domain-containing protein</fullName>
    </submittedName>
</protein>
<evidence type="ECO:0000256" key="3">
    <source>
        <dbReference type="ARBA" id="ARBA00022989"/>
    </source>
</evidence>
<comment type="subcellular location">
    <subcellularLocation>
        <location evidence="1">Membrane</location>
        <topology evidence="1">Multi-pass membrane protein</topology>
    </subcellularLocation>
</comment>
<dbReference type="Pfam" id="PF03798">
    <property type="entry name" value="TRAM_LAG1_CLN8"/>
    <property type="match status" value="1"/>
</dbReference>
<gene>
    <name evidence="9" type="ORF">BDZ85DRAFT_261578</name>
</gene>
<dbReference type="OrthoDB" id="10266980at2759"/>
<organism evidence="9 10">
    <name type="scientific">Elsinoe ampelina</name>
    <dbReference type="NCBI Taxonomy" id="302913"/>
    <lineage>
        <taxon>Eukaryota</taxon>
        <taxon>Fungi</taxon>
        <taxon>Dikarya</taxon>
        <taxon>Ascomycota</taxon>
        <taxon>Pezizomycotina</taxon>
        <taxon>Dothideomycetes</taxon>
        <taxon>Dothideomycetidae</taxon>
        <taxon>Myriangiales</taxon>
        <taxon>Elsinoaceae</taxon>
        <taxon>Elsinoe</taxon>
    </lineage>
</organism>
<dbReference type="PANTHER" id="PTHR13439">
    <property type="entry name" value="CT120 PROTEIN"/>
    <property type="match status" value="1"/>
</dbReference>
<keyword evidence="2 5" id="KW-0812">Transmembrane</keyword>
<proteinExistence type="predicted"/>
<dbReference type="EMBL" id="ML992506">
    <property type="protein sequence ID" value="KAF2223439.1"/>
    <property type="molecule type" value="Genomic_DNA"/>
</dbReference>
<feature type="transmembrane region" description="Helical" evidence="7">
    <location>
        <begin position="111"/>
        <end position="130"/>
    </location>
</feature>
<reference evidence="10" key="1">
    <citation type="journal article" date="2020" name="Stud. Mycol.">
        <title>101 Dothideomycetes genomes: A test case for predicting lifestyles and emergence of pathogens.</title>
        <authorList>
            <person name="Haridas S."/>
            <person name="Albert R."/>
            <person name="Binder M."/>
            <person name="Bloem J."/>
            <person name="LaButti K."/>
            <person name="Salamov A."/>
            <person name="Andreopoulos B."/>
            <person name="Baker S."/>
            <person name="Barry K."/>
            <person name="Bills G."/>
            <person name="Bluhm B."/>
            <person name="Cannon C."/>
            <person name="Castanera R."/>
            <person name="Culley D."/>
            <person name="Daum C."/>
            <person name="Ezra D."/>
            <person name="Gonzalez J."/>
            <person name="Henrissat B."/>
            <person name="Kuo A."/>
            <person name="Liang C."/>
            <person name="Lipzen A."/>
            <person name="Lutzoni F."/>
            <person name="Magnuson J."/>
            <person name="Mondo S."/>
            <person name="Nolan M."/>
            <person name="Ohm R."/>
            <person name="Pangilinan J."/>
            <person name="Park H.-J."/>
            <person name="Ramirez L."/>
            <person name="Alfaro M."/>
            <person name="Sun H."/>
            <person name="Tritt A."/>
            <person name="Yoshinaga Y."/>
            <person name="Zwiers L.-H."/>
            <person name="Turgeon B."/>
            <person name="Goodwin S."/>
            <person name="Spatafora J."/>
            <person name="Crous P."/>
            <person name="Grigoriev I."/>
        </authorList>
    </citation>
    <scope>NUCLEOTIDE SEQUENCE [LARGE SCALE GENOMIC DNA]</scope>
    <source>
        <strain evidence="10">CECT 20119</strain>
    </source>
</reference>
<feature type="transmembrane region" description="Helical" evidence="7">
    <location>
        <begin position="272"/>
        <end position="293"/>
    </location>
</feature>
<feature type="transmembrane region" description="Helical" evidence="7">
    <location>
        <begin position="168"/>
        <end position="189"/>
    </location>
</feature>
<evidence type="ECO:0000256" key="2">
    <source>
        <dbReference type="ARBA" id="ARBA00022692"/>
    </source>
</evidence>
<evidence type="ECO:0000259" key="8">
    <source>
        <dbReference type="PROSITE" id="PS50922"/>
    </source>
</evidence>
<feature type="region of interest" description="Disordered" evidence="6">
    <location>
        <begin position="328"/>
        <end position="352"/>
    </location>
</feature>
<feature type="transmembrane region" description="Helical" evidence="7">
    <location>
        <begin position="37"/>
        <end position="61"/>
    </location>
</feature>
<keyword evidence="3 7" id="KW-1133">Transmembrane helix</keyword>
<evidence type="ECO:0000256" key="6">
    <source>
        <dbReference type="SAM" id="MobiDB-lite"/>
    </source>
</evidence>
<sequence length="352" mass="39677">MKDPFPFSPPPQFIQDLARPLADKLNLPTLPLHIHEVVFAIVLYTVVHQVISPPLSAWLCPKTYPSLNKRTKLNWDVHVVSTLQSILVCALSLWLILSDEERGTMGFEQRVWGYTGATGFLTSMACGYFIWDLIMTVMHVDVFGYGMLAHASSATCVFSLGYRPFVNYYAPVFLLFELSSPLVNIHWFLDKLGRTGSLAQMVNGVLLILTFFSCRLVWGNYNSVLVFHDMWTAYRSGKITTAGQLWPEGKPPGQLTDENDIFRFTIGRQLPLWLAASYLGSNLILNSLNVYWMGKMVETIRARFDPPFGTRGTSKGRKREVHSFKLTEPAVASGVDKGAEAESKETRSRRRG</sequence>
<evidence type="ECO:0000256" key="1">
    <source>
        <dbReference type="ARBA" id="ARBA00004141"/>
    </source>
</evidence>
<evidence type="ECO:0000256" key="4">
    <source>
        <dbReference type="ARBA" id="ARBA00023136"/>
    </source>
</evidence>
<dbReference type="AlphaFoldDB" id="A0A6A6GCV5"/>
<feature type="transmembrane region" description="Helical" evidence="7">
    <location>
        <begin position="142"/>
        <end position="162"/>
    </location>
</feature>
<name>A0A6A6GCV5_9PEZI</name>
<feature type="compositionally biased region" description="Basic and acidic residues" evidence="6">
    <location>
        <begin position="337"/>
        <end position="346"/>
    </location>
</feature>
<dbReference type="SMART" id="SM00724">
    <property type="entry name" value="TLC"/>
    <property type="match status" value="1"/>
</dbReference>
<dbReference type="PANTHER" id="PTHR13439:SF0">
    <property type="entry name" value="TOPOISOMERASE I DAMAGE AFFECTED PROTEIN 4"/>
    <property type="match status" value="1"/>
</dbReference>
<evidence type="ECO:0000313" key="10">
    <source>
        <dbReference type="Proteomes" id="UP000799538"/>
    </source>
</evidence>
<dbReference type="Proteomes" id="UP000799538">
    <property type="component" value="Unassembled WGS sequence"/>
</dbReference>
<dbReference type="InterPro" id="IPR006634">
    <property type="entry name" value="TLC-dom"/>
</dbReference>
<dbReference type="GO" id="GO:0005783">
    <property type="term" value="C:endoplasmic reticulum"/>
    <property type="evidence" value="ECO:0007669"/>
    <property type="project" value="TreeGrafter"/>
</dbReference>
<feature type="domain" description="TLC" evidence="8">
    <location>
        <begin position="70"/>
        <end position="305"/>
    </location>
</feature>
<evidence type="ECO:0000256" key="7">
    <source>
        <dbReference type="SAM" id="Phobius"/>
    </source>
</evidence>
<keyword evidence="4 5" id="KW-0472">Membrane</keyword>
<evidence type="ECO:0000256" key="5">
    <source>
        <dbReference type="PROSITE-ProRule" id="PRU00205"/>
    </source>
</evidence>
<accession>A0A6A6GCV5</accession>
<dbReference type="GO" id="GO:0016020">
    <property type="term" value="C:membrane"/>
    <property type="evidence" value="ECO:0007669"/>
    <property type="project" value="UniProtKB-SubCell"/>
</dbReference>
<feature type="transmembrane region" description="Helical" evidence="7">
    <location>
        <begin position="201"/>
        <end position="221"/>
    </location>
</feature>
<feature type="transmembrane region" description="Helical" evidence="7">
    <location>
        <begin position="73"/>
        <end position="96"/>
    </location>
</feature>
<dbReference type="InterPro" id="IPR050846">
    <property type="entry name" value="TLCD"/>
</dbReference>
<dbReference type="PROSITE" id="PS50922">
    <property type="entry name" value="TLC"/>
    <property type="match status" value="1"/>
</dbReference>
<dbReference type="GO" id="GO:0055088">
    <property type="term" value="P:lipid homeostasis"/>
    <property type="evidence" value="ECO:0007669"/>
    <property type="project" value="TreeGrafter"/>
</dbReference>